<gene>
    <name evidence="2" type="ORF">ZHD862_LOCUS29703</name>
</gene>
<sequence length="83" mass="9751">MALWSIILAMHLFSFEEAQELIDEYEYYHLSVSFVYLALLSDTRNINNDYLLENVYNHMKKLFPEMTNPLISAAVLLANSYKL</sequence>
<organism evidence="2 3">
    <name type="scientific">Rotaria sordida</name>
    <dbReference type="NCBI Taxonomy" id="392033"/>
    <lineage>
        <taxon>Eukaryota</taxon>
        <taxon>Metazoa</taxon>
        <taxon>Spiralia</taxon>
        <taxon>Gnathifera</taxon>
        <taxon>Rotifera</taxon>
        <taxon>Eurotatoria</taxon>
        <taxon>Bdelloidea</taxon>
        <taxon>Philodinida</taxon>
        <taxon>Philodinidae</taxon>
        <taxon>Rotaria</taxon>
    </lineage>
</organism>
<dbReference type="EMBL" id="CAJNOT010002663">
    <property type="protein sequence ID" value="CAF1334424.1"/>
    <property type="molecule type" value="Genomic_DNA"/>
</dbReference>
<evidence type="ECO:0000313" key="3">
    <source>
        <dbReference type="Proteomes" id="UP000663864"/>
    </source>
</evidence>
<proteinExistence type="predicted"/>
<evidence type="ECO:0000313" key="2">
    <source>
        <dbReference type="EMBL" id="CAF1334424.1"/>
    </source>
</evidence>
<feature type="chain" id="PRO_5032506708" evidence="1">
    <location>
        <begin position="19"/>
        <end position="83"/>
    </location>
</feature>
<dbReference type="AlphaFoldDB" id="A0A815G5U7"/>
<name>A0A815G5U7_9BILA</name>
<reference evidence="2" key="1">
    <citation type="submission" date="2021-02" db="EMBL/GenBank/DDBJ databases">
        <authorList>
            <person name="Nowell W R."/>
        </authorList>
    </citation>
    <scope>NUCLEOTIDE SEQUENCE</scope>
</reference>
<dbReference type="Proteomes" id="UP000663864">
    <property type="component" value="Unassembled WGS sequence"/>
</dbReference>
<comment type="caution">
    <text evidence="2">The sequence shown here is derived from an EMBL/GenBank/DDBJ whole genome shotgun (WGS) entry which is preliminary data.</text>
</comment>
<accession>A0A815G5U7</accession>
<keyword evidence="1" id="KW-0732">Signal</keyword>
<feature type="signal peptide" evidence="1">
    <location>
        <begin position="1"/>
        <end position="18"/>
    </location>
</feature>
<protein>
    <submittedName>
        <fullName evidence="2">Uncharacterized protein</fullName>
    </submittedName>
</protein>
<evidence type="ECO:0000256" key="1">
    <source>
        <dbReference type="SAM" id="SignalP"/>
    </source>
</evidence>